<feature type="transmembrane region" description="Helical" evidence="1">
    <location>
        <begin position="65"/>
        <end position="85"/>
    </location>
</feature>
<keyword evidence="3" id="KW-1185">Reference proteome</keyword>
<dbReference type="RefSeq" id="WP_003981368.1">
    <property type="nucleotide sequence ID" value="NZ_CP043497.1"/>
</dbReference>
<evidence type="ECO:0000256" key="1">
    <source>
        <dbReference type="SAM" id="Phobius"/>
    </source>
</evidence>
<gene>
    <name evidence="2" type="ORF">SRIMR7_40055</name>
</gene>
<protein>
    <recommendedName>
        <fullName evidence="4">Integral membrane protein</fullName>
    </recommendedName>
</protein>
<dbReference type="Proteomes" id="UP000829494">
    <property type="component" value="Chromosome"/>
</dbReference>
<accession>A0ABY3ZDH4</accession>
<dbReference type="GeneID" id="66852483"/>
<feature type="transmembrane region" description="Helical" evidence="1">
    <location>
        <begin position="122"/>
        <end position="149"/>
    </location>
</feature>
<organism evidence="2 3">
    <name type="scientific">Streptomyces rimosus subsp. rimosus</name>
    <dbReference type="NCBI Taxonomy" id="132474"/>
    <lineage>
        <taxon>Bacteria</taxon>
        <taxon>Bacillati</taxon>
        <taxon>Actinomycetota</taxon>
        <taxon>Actinomycetes</taxon>
        <taxon>Kitasatosporales</taxon>
        <taxon>Streptomycetaceae</taxon>
        <taxon>Streptomyces</taxon>
    </lineage>
</organism>
<dbReference type="EMBL" id="CP094298">
    <property type="protein sequence ID" value="UNZ08366.1"/>
    <property type="molecule type" value="Genomic_DNA"/>
</dbReference>
<evidence type="ECO:0008006" key="4">
    <source>
        <dbReference type="Google" id="ProtNLM"/>
    </source>
</evidence>
<evidence type="ECO:0000313" key="3">
    <source>
        <dbReference type="Proteomes" id="UP000829494"/>
    </source>
</evidence>
<keyword evidence="1" id="KW-0472">Membrane</keyword>
<keyword evidence="1" id="KW-1133">Transmembrane helix</keyword>
<proteinExistence type="predicted"/>
<evidence type="ECO:0000313" key="2">
    <source>
        <dbReference type="EMBL" id="UNZ08366.1"/>
    </source>
</evidence>
<feature type="transmembrane region" description="Helical" evidence="1">
    <location>
        <begin position="92"/>
        <end position="110"/>
    </location>
</feature>
<reference evidence="2 3" key="1">
    <citation type="submission" date="2022-03" db="EMBL/GenBank/DDBJ databases">
        <title>Complete genome of Streptomyces rimosus ssp. rimosus R7 (=ATCC 10970).</title>
        <authorList>
            <person name="Beganovic S."/>
            <person name="Ruckert C."/>
            <person name="Busche T."/>
            <person name="Kalinowski J."/>
            <person name="Wittmann C."/>
        </authorList>
    </citation>
    <scope>NUCLEOTIDE SEQUENCE [LARGE SCALE GENOMIC DNA]</scope>
    <source>
        <strain evidence="2 3">R7</strain>
    </source>
</reference>
<sequence>MSTGTQWIATPATKKLQITVGVCSVVFTIGTTVQNFVIINTELVEMMMRTSGSADPTASAPGFTLGLRIVGCLYILGNAAGILALRSRPRALWWIVLAVNCTQGLGFWAIPPSMWDAATNLYGTWAIVPSAVTDGGALLLTVTMVLAMAKYRTAWAQQRTVTPAVPQVPGSSNVTRGSRG</sequence>
<feature type="transmembrane region" description="Helical" evidence="1">
    <location>
        <begin position="20"/>
        <end position="39"/>
    </location>
</feature>
<keyword evidence="1" id="KW-0812">Transmembrane</keyword>
<name>A0ABY3ZDH4_STRRM</name>